<sequence length="66" mass="7389">MKTTVINPQNTTTSWRFRSPWTTPTRPVLSSTSSSTAKTSLSRRRMSSSTCTSLCKIDYLDATRCP</sequence>
<dbReference type="Proteomes" id="UP000095287">
    <property type="component" value="Unplaced"/>
</dbReference>
<name>A0A1I7YJ40_9BILA</name>
<dbReference type="WBParaSite" id="L893_g16895.t1">
    <property type="protein sequence ID" value="L893_g16895.t1"/>
    <property type="gene ID" value="L893_g16895"/>
</dbReference>
<evidence type="ECO:0000313" key="2">
    <source>
        <dbReference type="Proteomes" id="UP000095287"/>
    </source>
</evidence>
<organism evidence="2 3">
    <name type="scientific">Steinernema glaseri</name>
    <dbReference type="NCBI Taxonomy" id="37863"/>
    <lineage>
        <taxon>Eukaryota</taxon>
        <taxon>Metazoa</taxon>
        <taxon>Ecdysozoa</taxon>
        <taxon>Nematoda</taxon>
        <taxon>Chromadorea</taxon>
        <taxon>Rhabditida</taxon>
        <taxon>Tylenchina</taxon>
        <taxon>Panagrolaimomorpha</taxon>
        <taxon>Strongyloidoidea</taxon>
        <taxon>Steinernematidae</taxon>
        <taxon>Steinernema</taxon>
    </lineage>
</organism>
<feature type="region of interest" description="Disordered" evidence="1">
    <location>
        <begin position="1"/>
        <end position="45"/>
    </location>
</feature>
<proteinExistence type="predicted"/>
<accession>A0A1I7YJ40</accession>
<dbReference type="AlphaFoldDB" id="A0A1I7YJ40"/>
<evidence type="ECO:0000256" key="1">
    <source>
        <dbReference type="SAM" id="MobiDB-lite"/>
    </source>
</evidence>
<feature type="compositionally biased region" description="Low complexity" evidence="1">
    <location>
        <begin position="22"/>
        <end position="40"/>
    </location>
</feature>
<evidence type="ECO:0000313" key="3">
    <source>
        <dbReference type="WBParaSite" id="L893_g16895.t1"/>
    </source>
</evidence>
<feature type="compositionally biased region" description="Polar residues" evidence="1">
    <location>
        <begin position="1"/>
        <end position="16"/>
    </location>
</feature>
<protein>
    <submittedName>
        <fullName evidence="3">Uncharacterized protein</fullName>
    </submittedName>
</protein>
<keyword evidence="2" id="KW-1185">Reference proteome</keyword>
<reference evidence="3" key="1">
    <citation type="submission" date="2016-11" db="UniProtKB">
        <authorList>
            <consortium name="WormBaseParasite"/>
        </authorList>
    </citation>
    <scope>IDENTIFICATION</scope>
</reference>